<dbReference type="SMART" id="SM00471">
    <property type="entry name" value="HDc"/>
    <property type="match status" value="1"/>
</dbReference>
<dbReference type="OrthoDB" id="568146at2759"/>
<keyword evidence="2" id="KW-0378">Hydrolase</keyword>
<dbReference type="PROSITE" id="PS51845">
    <property type="entry name" value="PDEASE_I_2"/>
    <property type="match status" value="1"/>
</dbReference>
<feature type="compositionally biased region" description="Gly residues" evidence="3">
    <location>
        <begin position="776"/>
        <end position="797"/>
    </location>
</feature>
<feature type="compositionally biased region" description="Gly residues" evidence="3">
    <location>
        <begin position="2096"/>
        <end position="2120"/>
    </location>
</feature>
<evidence type="ECO:0000256" key="3">
    <source>
        <dbReference type="SAM" id="MobiDB-lite"/>
    </source>
</evidence>
<feature type="compositionally biased region" description="Low complexity" evidence="3">
    <location>
        <begin position="1438"/>
        <end position="1447"/>
    </location>
</feature>
<organism evidence="6 7">
    <name type="scientific">Chlamydomonas schloesseri</name>
    <dbReference type="NCBI Taxonomy" id="2026947"/>
    <lineage>
        <taxon>Eukaryota</taxon>
        <taxon>Viridiplantae</taxon>
        <taxon>Chlorophyta</taxon>
        <taxon>core chlorophytes</taxon>
        <taxon>Chlorophyceae</taxon>
        <taxon>CS clade</taxon>
        <taxon>Chlamydomonadales</taxon>
        <taxon>Chlamydomonadaceae</taxon>
        <taxon>Chlamydomonas</taxon>
    </lineage>
</organism>
<proteinExistence type="predicted"/>
<keyword evidence="4" id="KW-0472">Membrane</keyword>
<feature type="transmembrane region" description="Helical" evidence="4">
    <location>
        <begin position="31"/>
        <end position="53"/>
    </location>
</feature>
<dbReference type="InterPro" id="IPR036971">
    <property type="entry name" value="PDEase_catalytic_dom_sf"/>
</dbReference>
<evidence type="ECO:0000256" key="1">
    <source>
        <dbReference type="ARBA" id="ARBA00022723"/>
    </source>
</evidence>
<dbReference type="InterPro" id="IPR003607">
    <property type="entry name" value="HD/PDEase_dom"/>
</dbReference>
<reference evidence="6" key="1">
    <citation type="journal article" date="2020" name="bioRxiv">
        <title>Comparative genomics of Chlamydomonas.</title>
        <authorList>
            <person name="Craig R.J."/>
            <person name="Hasan A.R."/>
            <person name="Ness R.W."/>
            <person name="Keightley P.D."/>
        </authorList>
    </citation>
    <scope>NUCLEOTIDE SEQUENCE</scope>
    <source>
        <strain evidence="6">CCAP 11/173</strain>
    </source>
</reference>
<feature type="region of interest" description="Disordered" evidence="3">
    <location>
        <begin position="1438"/>
        <end position="1552"/>
    </location>
</feature>
<name>A0A836B5H0_9CHLO</name>
<dbReference type="Gene3D" id="1.10.1300.10">
    <property type="entry name" value="3'5'-cyclic nucleotide phosphodiesterase, catalytic domain"/>
    <property type="match status" value="2"/>
</dbReference>
<feature type="region of interest" description="Disordered" evidence="3">
    <location>
        <begin position="1739"/>
        <end position="1762"/>
    </location>
</feature>
<accession>A0A836B5H0</accession>
<feature type="compositionally biased region" description="Polar residues" evidence="3">
    <location>
        <begin position="1219"/>
        <end position="1230"/>
    </location>
</feature>
<feature type="region of interest" description="Disordered" evidence="3">
    <location>
        <begin position="776"/>
        <end position="802"/>
    </location>
</feature>
<dbReference type="Proteomes" id="UP000613740">
    <property type="component" value="Unassembled WGS sequence"/>
</dbReference>
<sequence length="2542" mass="254737">MAQTGAPERQIRPSRARARLKSALELVRDSLAFPFLLFATIVGLGVWIVTLYATSVAEDARADVRVVATEAAAAFRLQLASALEAVEALAAVVQERPQWADVQHSFGQLAKPLAGLAGGPIAALQLLPAGVVRLSYIVPADATPSGQPDTSSTGGTNVDSSGLLVYGTDIFEAEYSIGLETATAPGLLCADLWARAAADGGRAPSVLGPVLAPAAAARSNSSSSADGAAESTAERLLLVRQAVYARAAAGPGETWGRPDGPGPLCGALCTYNATSGTMLWGLVTASVRLDVLVQPLEARLAAAGLRYSLEAVTGQDSQNWSVAEGQQQQVAVAAAAGGRGSEPLPAFDASGGSGSGRRDSVVRVEVPLPGALWQLRVAKAADAPSSSWWPRWYGGAVAGVVLGGAAAAAALFGLLYSRQRHARLLQALLPRQLLRGLQQQDAAAAVGPCAELGPGDGSPAELLSGLLSDLLDGQPPDLREVLLLRALLSRQADWYAPAMDVGKAIRGAGLDNEVARALMHQLGTGAPAAGPYDYVYDSTYAHAAYGASARCTDSASAAAAAAHDADEARYRRAVAAVAAGGAAVATVNEDGLLQRQQASCNDLKGALAFLMAEEDEDIDYVANDVADELLAGFDSARFTSEGLAWARATASGVRPLLLPDGSVLVLDPDRSSTMLERQAMAAAPTSPDMLMARSRGSGATAAVMPATAAAPAAAAAGAGQQRLSAASQGSGHVSGSAAGLIVSSSRSHLRAIRRVGSGSTPLASLAYDSDLGLGNGVTDGEGGEGGGCGGHVTPGGGREQRGTGSILLVPTFSRLTSDLTATVAGAATSAMAAAAGAPQPPSPRPAAGGVVMPAVAAPRNAVLPAPAAARSPAAVQSLGVECLSVAALEPVVRRGRSSSGGIPRASGGVGKLLRLGWRGQRRSGGGQGHRSSSSGSCVQLRSPTTPPMGLAAAPPTAAASGAAAATGRGGGASANAPRIAPLLLEQPQQSATAMSAPQALPPAQRQLLAPLVPLPLPPPPPSSPKLLPSSPQRVSLPQPKSPVFIGSLRSSLVSHTGSAVGSGGISRGAFGNGSVPYHDGGSNGGAFPGNGLAGASSTHGCADRSVEPAPQNLGGDAAIAAAIAAANSPSDNTASDKSISARVCVTAAAGAMLGPDADTDGEELRNADAVGGEPHADGDLGTAGAAAAGGARLVEVSSSLLLSESQHAVPVSPPRLYSCGSSPQYSQRGPQSLPAARPPPQGPSSAKQHEQLQQQQQSLLLHTSRPPLPHVTRSQPQRYLRSSCPQLPAAAAATAAAQAVGATAASTTTTTAWLPAASDISALRAQLVQTQRLQHDLTQLLQLLQQQHPQVLLSATSFAAADAQLPRQSLRGLSPPAPQVQAYSLSACLAPGKVGSLARPPPPRATDAGAYGGGRSTSSSRYWSNYWQCQSSSRYSESSAAAPAPSSHQLQQWPSSSVSLMSPQDYSVRGGAPSGSLPIDAATSSPRLPPAAAGSNYSPQRQRQPPPARSSNSWAHVPPARTSPVVLPLRLSPTGRGPLTQTPRLSSPSAAVRRETTPPFLPARVLQASLPTPLEDHSLRLPQEQPADNAAAAAAEVAAIEAATTAATATADGLADAAAVAATTALEAPAVGPGTHAGAPADLGHANATGAYIGTSSTAAQVGGPSLHWGVDAQGLAATGVSGGSRAATLSQPQVSTSAVAAGVATAAAAAESAGVIENDLLDRALMVAAEAAMAEASASAGATAPKEHQDQQHVDLQPPGNIHVLSSLRTSLPQTGTTPLVSVAPVVAAAARRHLLVNTSSAPPPPPPPPAMLDHVERLLAAVDSFDPPPLTGSGSRSAAFCWQYDTWALAEATGGRPLACMGFFLLQRSGLVAHFGIDPRVLCRLLRAVEAGYLPNPYHSATHAADVVRSLHALLRGSGMMAGVAWSAAAAATTDGGGTDGGGGGGGGGGTGSSGYLDPLGLLAAYWAAIVHDLGHPGLTGDFLVATGHPLAIRYNDRSPLESHHASASFTLLAERPELDAFAVLSREQRAAFRKQVIDLVLATDMKQHFAILTAFNTTHRLGASAAAAAAGAGGSKGIHSGTGSPDGAAGDKGASGGVNAGSGRGDSDVGGGDGMGGMRPHSRPHSRTHSHTHPYMHLLSSHQPHAQSGTAPLVSPAAPAGGGVGSGRLQKQSGDAAAAAAAAAVAAAGGSNPSGGMLGRGAMLRRSSTSGMSVNSNGSGGAGAPGLSARLFGKIMAAAASVIGAGSVPSGGGGGVAAAGRASIDDAASGGRGANAALRSSSEEPAADDHVTITVSDVMAPAADPDSAAGGGVAAEGQSLLPAAAAASAQQQPYAVAAAAADPTLASSSGRAGAAPATHGAMAVGQEITSVSGEIGGVVGVNGDGARRTVTPRGMAAAAPPPPQDEAERLLSLQVLLKAADVGHLGASLEVHKRWLEGLEEEFFRQGDRERALGLPISPLFDRSKQGVSKSQVGFYDFVALPLVRALTSAFPGAHPWLECFEANRAHWLAVQEQQQLQAVQQQQQQQQAAAQAAQPNAE</sequence>
<feature type="compositionally biased region" description="Polar residues" evidence="3">
    <location>
        <begin position="1448"/>
        <end position="1465"/>
    </location>
</feature>
<keyword evidence="1" id="KW-0479">Metal-binding</keyword>
<feature type="region of interest" description="Disordered" evidence="3">
    <location>
        <begin position="893"/>
        <end position="955"/>
    </location>
</feature>
<feature type="domain" description="PDEase" evidence="5">
    <location>
        <begin position="1806"/>
        <end position="2518"/>
    </location>
</feature>
<feature type="transmembrane region" description="Helical" evidence="4">
    <location>
        <begin position="392"/>
        <end position="416"/>
    </location>
</feature>
<feature type="compositionally biased region" description="Polar residues" evidence="3">
    <location>
        <begin position="1539"/>
        <end position="1549"/>
    </location>
</feature>
<dbReference type="GO" id="GO:0004114">
    <property type="term" value="F:3',5'-cyclic-nucleotide phosphodiesterase activity"/>
    <property type="evidence" value="ECO:0007669"/>
    <property type="project" value="InterPro"/>
</dbReference>
<gene>
    <name evidence="6" type="ORF">HYH02_007026</name>
</gene>
<feature type="region of interest" description="Disordered" evidence="3">
    <location>
        <begin position="1211"/>
        <end position="1258"/>
    </location>
</feature>
<feature type="compositionally biased region" description="Low complexity" evidence="3">
    <location>
        <begin position="897"/>
        <end position="906"/>
    </location>
</feature>
<feature type="region of interest" description="Disordered" evidence="3">
    <location>
        <begin position="1088"/>
        <end position="1109"/>
    </location>
</feature>
<evidence type="ECO:0000313" key="7">
    <source>
        <dbReference type="Proteomes" id="UP000613740"/>
    </source>
</evidence>
<keyword evidence="4" id="KW-1133">Transmembrane helix</keyword>
<feature type="region of interest" description="Disordered" evidence="3">
    <location>
        <begin position="2272"/>
        <end position="2291"/>
    </location>
</feature>
<feature type="region of interest" description="Disordered" evidence="3">
    <location>
        <begin position="2075"/>
        <end position="2173"/>
    </location>
</feature>
<feature type="region of interest" description="Disordered" evidence="3">
    <location>
        <begin position="1152"/>
        <end position="1183"/>
    </location>
</feature>
<protein>
    <recommendedName>
        <fullName evidence="5">PDEase domain-containing protein</fullName>
    </recommendedName>
</protein>
<keyword evidence="4" id="KW-0812">Transmembrane</keyword>
<dbReference type="CDD" id="cd00077">
    <property type="entry name" value="HDc"/>
    <property type="match status" value="1"/>
</dbReference>
<dbReference type="GO" id="GO:0046872">
    <property type="term" value="F:metal ion binding"/>
    <property type="evidence" value="ECO:0007669"/>
    <property type="project" value="UniProtKB-KW"/>
</dbReference>
<keyword evidence="7" id="KW-1185">Reference proteome</keyword>
<feature type="compositionally biased region" description="Polar residues" evidence="3">
    <location>
        <begin position="2143"/>
        <end position="2153"/>
    </location>
</feature>
<evidence type="ECO:0000313" key="6">
    <source>
        <dbReference type="EMBL" id="KAG2447998.1"/>
    </source>
</evidence>
<dbReference type="GO" id="GO:0007165">
    <property type="term" value="P:signal transduction"/>
    <property type="evidence" value="ECO:0007669"/>
    <property type="project" value="InterPro"/>
</dbReference>
<evidence type="ECO:0000256" key="4">
    <source>
        <dbReference type="SAM" id="Phobius"/>
    </source>
</evidence>
<feature type="region of interest" description="Disordered" evidence="3">
    <location>
        <begin position="1010"/>
        <end position="1041"/>
    </location>
</feature>
<dbReference type="SUPFAM" id="SSF109604">
    <property type="entry name" value="HD-domain/PDEase-like"/>
    <property type="match status" value="2"/>
</dbReference>
<dbReference type="Pfam" id="PF00233">
    <property type="entry name" value="PDEase_I"/>
    <property type="match status" value="2"/>
</dbReference>
<evidence type="ECO:0000256" key="2">
    <source>
        <dbReference type="ARBA" id="ARBA00022801"/>
    </source>
</evidence>
<evidence type="ECO:0000259" key="5">
    <source>
        <dbReference type="PROSITE" id="PS51845"/>
    </source>
</evidence>
<feature type="compositionally biased region" description="Pro residues" evidence="3">
    <location>
        <begin position="1012"/>
        <end position="1023"/>
    </location>
</feature>
<feature type="region of interest" description="Disordered" evidence="3">
    <location>
        <begin position="1394"/>
        <end position="1419"/>
    </location>
</feature>
<dbReference type="PANTHER" id="PTHR11347">
    <property type="entry name" value="CYCLIC NUCLEOTIDE PHOSPHODIESTERASE"/>
    <property type="match status" value="1"/>
</dbReference>
<dbReference type="InterPro" id="IPR002073">
    <property type="entry name" value="PDEase_catalytic_dom"/>
</dbReference>
<comment type="caution">
    <text evidence="6">The sequence shown here is derived from an EMBL/GenBank/DDBJ whole genome shotgun (WGS) entry which is preliminary data.</text>
</comment>
<feature type="compositionally biased region" description="Basic residues" evidence="3">
    <location>
        <begin position="2123"/>
        <end position="2137"/>
    </location>
</feature>
<dbReference type="EMBL" id="JAEHOD010000019">
    <property type="protein sequence ID" value="KAG2447998.1"/>
    <property type="molecule type" value="Genomic_DNA"/>
</dbReference>
<feature type="compositionally biased region" description="Low complexity" evidence="3">
    <location>
        <begin position="2080"/>
        <end position="2095"/>
    </location>
</feature>